<evidence type="ECO:0000313" key="2">
    <source>
        <dbReference type="EMBL" id="KRN64968.1"/>
    </source>
</evidence>
<keyword evidence="1" id="KW-0472">Membrane</keyword>
<keyword evidence="1" id="KW-1133">Transmembrane helix</keyword>
<proteinExistence type="predicted"/>
<organism evidence="2 3">
    <name type="scientific">Pediococcus cellicola</name>
    <dbReference type="NCBI Taxonomy" id="319652"/>
    <lineage>
        <taxon>Bacteria</taxon>
        <taxon>Bacillati</taxon>
        <taxon>Bacillota</taxon>
        <taxon>Bacilli</taxon>
        <taxon>Lactobacillales</taxon>
        <taxon>Lactobacillaceae</taxon>
        <taxon>Pediococcus</taxon>
    </lineage>
</organism>
<dbReference type="EMBL" id="JQBR01000014">
    <property type="protein sequence ID" value="KRN64968.1"/>
    <property type="molecule type" value="Genomic_DNA"/>
</dbReference>
<name>A0A0R2IJE6_9LACO</name>
<dbReference type="InterPro" id="IPR012861">
    <property type="entry name" value="DUF1634"/>
</dbReference>
<dbReference type="STRING" id="319652.IV80_GL000589"/>
<evidence type="ECO:0000313" key="3">
    <source>
        <dbReference type="Proteomes" id="UP000051568"/>
    </source>
</evidence>
<comment type="caution">
    <text evidence="2">The sequence shown here is derived from an EMBL/GenBank/DDBJ whole genome shotgun (WGS) entry which is preliminary data.</text>
</comment>
<dbReference type="AlphaFoldDB" id="A0A0R2IJE6"/>
<dbReference type="PATRIC" id="fig|319652.3.peg.596"/>
<keyword evidence="1" id="KW-0812">Transmembrane</keyword>
<gene>
    <name evidence="2" type="ORF">IV80_GL000589</name>
</gene>
<dbReference type="Proteomes" id="UP000051568">
    <property type="component" value="Unassembled WGS sequence"/>
</dbReference>
<keyword evidence="3" id="KW-1185">Reference proteome</keyword>
<feature type="transmembrane region" description="Helical" evidence="1">
    <location>
        <begin position="110"/>
        <end position="130"/>
    </location>
</feature>
<sequence>MAQNKKTSSDEELKRVEEMNQIELIIGQVLRIGVLVSAVVILLGLIMIIVTGKTGYAANLYPTTVNAILSGIVELRPFAIVMLGLFLLILTPVLRVVVSIYAFVKEQDRLYVWITTFVLIILLIGMWIGYSGK</sequence>
<feature type="transmembrane region" description="Helical" evidence="1">
    <location>
        <begin position="80"/>
        <end position="104"/>
    </location>
</feature>
<accession>A0A0R2IJE6</accession>
<feature type="transmembrane region" description="Helical" evidence="1">
    <location>
        <begin position="29"/>
        <end position="50"/>
    </location>
</feature>
<evidence type="ECO:0000256" key="1">
    <source>
        <dbReference type="SAM" id="Phobius"/>
    </source>
</evidence>
<dbReference type="OrthoDB" id="1682804at2"/>
<protein>
    <submittedName>
        <fullName evidence="2">Membrane protein</fullName>
    </submittedName>
</protein>
<dbReference type="Pfam" id="PF07843">
    <property type="entry name" value="DUF1634"/>
    <property type="match status" value="1"/>
</dbReference>
<dbReference type="RefSeq" id="WP_057752789.1">
    <property type="nucleotide sequence ID" value="NZ_BJVH01000016.1"/>
</dbReference>
<reference evidence="2 3" key="1">
    <citation type="journal article" date="2015" name="Genome Announc.">
        <title>Expanding the biotechnology potential of lactobacilli through comparative genomics of 213 strains and associated genera.</title>
        <authorList>
            <person name="Sun Z."/>
            <person name="Harris H.M."/>
            <person name="McCann A."/>
            <person name="Guo C."/>
            <person name="Argimon S."/>
            <person name="Zhang W."/>
            <person name="Yang X."/>
            <person name="Jeffery I.B."/>
            <person name="Cooney J.C."/>
            <person name="Kagawa T.F."/>
            <person name="Liu W."/>
            <person name="Song Y."/>
            <person name="Salvetti E."/>
            <person name="Wrobel A."/>
            <person name="Rasinkangas P."/>
            <person name="Parkhill J."/>
            <person name="Rea M.C."/>
            <person name="O'Sullivan O."/>
            <person name="Ritari J."/>
            <person name="Douillard F.P."/>
            <person name="Paul Ross R."/>
            <person name="Yang R."/>
            <person name="Briner A.E."/>
            <person name="Felis G.E."/>
            <person name="de Vos W.M."/>
            <person name="Barrangou R."/>
            <person name="Klaenhammer T.R."/>
            <person name="Caufield P.W."/>
            <person name="Cui Y."/>
            <person name="Zhang H."/>
            <person name="O'Toole P.W."/>
        </authorList>
    </citation>
    <scope>NUCLEOTIDE SEQUENCE [LARGE SCALE GENOMIC DNA]</scope>
    <source>
        <strain evidence="2 3">DSM 17757</strain>
    </source>
</reference>